<protein>
    <recommendedName>
        <fullName evidence="2">GST C-terminal domain-containing protein</fullName>
    </recommendedName>
</protein>
<dbReference type="Proteomes" id="UP000256970">
    <property type="component" value="Unassembled WGS sequence"/>
</dbReference>
<dbReference type="Pfam" id="PF13410">
    <property type="entry name" value="GST_C_2"/>
    <property type="match status" value="1"/>
</dbReference>
<dbReference type="SUPFAM" id="SSF47616">
    <property type="entry name" value="GST C-terminal domain-like"/>
    <property type="match status" value="1"/>
</dbReference>
<evidence type="ECO:0000256" key="1">
    <source>
        <dbReference type="SAM" id="MobiDB-lite"/>
    </source>
</evidence>
<dbReference type="PANTHER" id="PTHR32419">
    <property type="entry name" value="GLUTATHIONYL-HYDROQUINONE REDUCTASE"/>
    <property type="match status" value="1"/>
</dbReference>
<evidence type="ECO:0000313" key="3">
    <source>
        <dbReference type="EMBL" id="SZX61625.1"/>
    </source>
</evidence>
<name>A0A383V7R2_TETOB</name>
<organism evidence="3 4">
    <name type="scientific">Tetradesmus obliquus</name>
    <name type="common">Green alga</name>
    <name type="synonym">Acutodesmus obliquus</name>
    <dbReference type="NCBI Taxonomy" id="3088"/>
    <lineage>
        <taxon>Eukaryota</taxon>
        <taxon>Viridiplantae</taxon>
        <taxon>Chlorophyta</taxon>
        <taxon>core chlorophytes</taxon>
        <taxon>Chlorophyceae</taxon>
        <taxon>CS clade</taxon>
        <taxon>Sphaeropleales</taxon>
        <taxon>Scenedesmaceae</taxon>
        <taxon>Tetradesmus</taxon>
    </lineage>
</organism>
<evidence type="ECO:0000259" key="2">
    <source>
        <dbReference type="PROSITE" id="PS50405"/>
    </source>
</evidence>
<feature type="domain" description="GST C-terminal" evidence="2">
    <location>
        <begin position="269"/>
        <end position="409"/>
    </location>
</feature>
<dbReference type="GO" id="GO:0004364">
    <property type="term" value="F:glutathione transferase activity"/>
    <property type="evidence" value="ECO:0007669"/>
    <property type="project" value="InterPro"/>
</dbReference>
<dbReference type="PANTHER" id="PTHR32419:SF6">
    <property type="entry name" value="GLUTATHIONE S-TRANSFERASE OMEGA-LIKE 1-RELATED"/>
    <property type="match status" value="1"/>
</dbReference>
<dbReference type="PROSITE" id="PS50405">
    <property type="entry name" value="GST_CTER"/>
    <property type="match status" value="1"/>
</dbReference>
<dbReference type="SUPFAM" id="SSF52833">
    <property type="entry name" value="Thioredoxin-like"/>
    <property type="match status" value="1"/>
</dbReference>
<dbReference type="InterPro" id="IPR047047">
    <property type="entry name" value="GST_Omega-like_C"/>
</dbReference>
<dbReference type="STRING" id="3088.A0A383V7R2"/>
<dbReference type="InterPro" id="IPR010987">
    <property type="entry name" value="Glutathione-S-Trfase_C-like"/>
</dbReference>
<dbReference type="CDD" id="cd03190">
    <property type="entry name" value="GST_C_Omega_like"/>
    <property type="match status" value="1"/>
</dbReference>
<dbReference type="GO" id="GO:0005737">
    <property type="term" value="C:cytoplasm"/>
    <property type="evidence" value="ECO:0007669"/>
    <property type="project" value="TreeGrafter"/>
</dbReference>
<dbReference type="Gene3D" id="3.40.30.10">
    <property type="entry name" value="Glutaredoxin"/>
    <property type="match status" value="2"/>
</dbReference>
<dbReference type="InterPro" id="IPR016639">
    <property type="entry name" value="GST_Omega/GSH"/>
</dbReference>
<dbReference type="InterPro" id="IPR036249">
    <property type="entry name" value="Thioredoxin-like_sf"/>
</dbReference>
<dbReference type="InterPro" id="IPR004045">
    <property type="entry name" value="Glutathione_S-Trfase_N"/>
</dbReference>
<dbReference type="InterPro" id="IPR036282">
    <property type="entry name" value="Glutathione-S-Trfase_C_sf"/>
</dbReference>
<proteinExistence type="predicted"/>
<sequence length="454" mass="49879">MGNQLQQQHRQQAPTPLRTPRGRSSAAVVVRCQQQQVNKGFSVLEWTSKLVPQGALVTGAKTGWRLAWETMVRELAPQDRSGSYTRPANAFNERIGAPGFPVESGRYHLYVGNACPWCHRVLLALVFSGLDRHISVGRLADIPEQATRGGWVFQPGPDPVSGARDLWSSHSAPDLRHGKVFGKAFELADIPEQATRGGWVFQPGPDPVSGARDLWEVYDKLSPGYRGRCTAPLLIDKKSMRPVSNESSDIVRMLGQLQLPGASGVELYPQQLRQQIDTLNDKVYRCINNGVYRAGFATSQAGYDAAVGEMHGLMQELEQQLGQSRFLLGDRFTEADLRLFPTIVRFDAAYAGLFRCGRRRVADYPNLQGWMRDVWQIKVPGSSMQVLDTVDVDGCRRSYYSSLFPLNPSGIIPSGPTAADLQLDLPANRGSHEPGAVFYMKEAAAAATGAQAAA</sequence>
<feature type="region of interest" description="Disordered" evidence="1">
    <location>
        <begin position="1"/>
        <end position="25"/>
    </location>
</feature>
<gene>
    <name evidence="3" type="ORF">BQ4739_LOCUS2129</name>
</gene>
<dbReference type="AlphaFoldDB" id="A0A383V7R2"/>
<keyword evidence="4" id="KW-1185">Reference proteome</keyword>
<evidence type="ECO:0000313" key="4">
    <source>
        <dbReference type="Proteomes" id="UP000256970"/>
    </source>
</evidence>
<accession>A0A383V7R2</accession>
<dbReference type="Pfam" id="PF13409">
    <property type="entry name" value="GST_N_2"/>
    <property type="match status" value="1"/>
</dbReference>
<dbReference type="EMBL" id="FNXT01000159">
    <property type="protein sequence ID" value="SZX61625.1"/>
    <property type="molecule type" value="Genomic_DNA"/>
</dbReference>
<dbReference type="Gene3D" id="1.20.1050.10">
    <property type="match status" value="1"/>
</dbReference>
<feature type="compositionally biased region" description="Polar residues" evidence="1">
    <location>
        <begin position="1"/>
        <end position="14"/>
    </location>
</feature>
<reference evidence="3 4" key="1">
    <citation type="submission" date="2016-10" db="EMBL/GenBank/DDBJ databases">
        <authorList>
            <person name="Cai Z."/>
        </authorList>
    </citation>
    <scope>NUCLEOTIDE SEQUENCE [LARGE SCALE GENOMIC DNA]</scope>
</reference>